<dbReference type="Proteomes" id="UP000281170">
    <property type="component" value="Plasmid 13"/>
</dbReference>
<dbReference type="Pfam" id="PF01734">
    <property type="entry name" value="Patatin"/>
    <property type="match status" value="1"/>
</dbReference>
<dbReference type="GO" id="GO:0016787">
    <property type="term" value="F:hydrolase activity"/>
    <property type="evidence" value="ECO:0007669"/>
    <property type="project" value="UniProtKB-UniRule"/>
</dbReference>
<evidence type="ECO:0000313" key="9">
    <source>
        <dbReference type="Proteomes" id="UP000281170"/>
    </source>
</evidence>
<sequence length="402" mass="45777">MCSATVAPHGNNPFADRFNDLPKKPKNRFPRVAYVMQGGGALGAYQFGAIKGLMEAGYEPDWIAATSIGALQAAIIVGNPPEKRLEKLEQFWGMIAPVRQFDYLGQQDETLDWYNIFCASSAVLFGQPHFFYPRLLTGTFPTIGNPSQLSYYSTQPLRETLLELVDFDLLNSCPIRLSLGAVQISNGHLIYFNNINYRIEVEHVMASAALPPGFPAIEIEGEYYWDGGVHSNSPLEVILEAIPAEDTLCFLMDCFGGPHFLPENMNEVEERRKDISYSTHAQRTIYNYLLRQRLRHSVLELGKLLTPEQKEQHVDLLDVGYPHHCTLVHLLYSQHIVKAGSKDYNFGHETFKKRFDTGYFDVQTILKEEEKWGFVPRNKKSRLYECPNNGNTLLHKLRKELL</sequence>
<keyword evidence="7" id="KW-0614">Plasmid</keyword>
<dbReference type="PROSITE" id="PS51635">
    <property type="entry name" value="PNPLA"/>
    <property type="match status" value="1"/>
</dbReference>
<dbReference type="EMBL" id="LNKA01000011">
    <property type="protein sequence ID" value="KTC64984.1"/>
    <property type="molecule type" value="Genomic_DNA"/>
</dbReference>
<dbReference type="InterPro" id="IPR016035">
    <property type="entry name" value="Acyl_Trfase/lysoPLipase"/>
</dbReference>
<feature type="active site" description="Proton acceptor" evidence="4">
    <location>
        <position position="226"/>
    </location>
</feature>
<feature type="domain" description="PNPLA" evidence="5">
    <location>
        <begin position="34"/>
        <end position="239"/>
    </location>
</feature>
<proteinExistence type="predicted"/>
<dbReference type="EMBL" id="LR134422">
    <property type="protein sequence ID" value="VEH85336.1"/>
    <property type="molecule type" value="Genomic_DNA"/>
</dbReference>
<geneLocation type="plasmid" evidence="7 9">
    <name>13</name>
</geneLocation>
<dbReference type="RefSeq" id="WP_058462740.1">
    <property type="nucleotide sequence ID" value="NZ_CAAAHS010000013.1"/>
</dbReference>
<keyword evidence="7" id="KW-0472">Membrane</keyword>
<evidence type="ECO:0000256" key="3">
    <source>
        <dbReference type="ARBA" id="ARBA00023098"/>
    </source>
</evidence>
<keyword evidence="7" id="KW-0812">Transmembrane</keyword>
<dbReference type="PANTHER" id="PTHR14226">
    <property type="entry name" value="NEUROPATHY TARGET ESTERASE/SWISS CHEESE D.MELANOGASTER"/>
    <property type="match status" value="1"/>
</dbReference>
<organism evidence="6 8">
    <name type="scientific">Legionella adelaidensis</name>
    <dbReference type="NCBI Taxonomy" id="45056"/>
    <lineage>
        <taxon>Bacteria</taxon>
        <taxon>Pseudomonadati</taxon>
        <taxon>Pseudomonadota</taxon>
        <taxon>Gammaproteobacteria</taxon>
        <taxon>Legionellales</taxon>
        <taxon>Legionellaceae</taxon>
        <taxon>Legionella</taxon>
    </lineage>
</organism>
<dbReference type="InterPro" id="IPR021095">
    <property type="entry name" value="DUF3734"/>
</dbReference>
<dbReference type="KEGG" id="ladl:NCTC12735_00963"/>
<evidence type="ECO:0000313" key="6">
    <source>
        <dbReference type="EMBL" id="KTC64984.1"/>
    </source>
</evidence>
<dbReference type="OrthoDB" id="9807112at2"/>
<dbReference type="Pfam" id="PF12536">
    <property type="entry name" value="DUF3734"/>
    <property type="match status" value="1"/>
</dbReference>
<dbReference type="SUPFAM" id="SSF52151">
    <property type="entry name" value="FabD/lysophospholipase-like"/>
    <property type="match status" value="1"/>
</dbReference>
<gene>
    <name evidence="6" type="ORF">Lade_1664</name>
    <name evidence="7" type="ORF">NCTC12735_00963</name>
</gene>
<reference evidence="6 8" key="1">
    <citation type="submission" date="2015-11" db="EMBL/GenBank/DDBJ databases">
        <title>Identification of large and diverse effector repertoires of 38 Legionella species.</title>
        <authorList>
            <person name="Burstein D."/>
            <person name="Amaro F."/>
            <person name="Zusman T."/>
            <person name="Lifshitz Z."/>
            <person name="Cohen O."/>
            <person name="Gilbert J.A."/>
            <person name="Pupko T."/>
            <person name="Shuman H.A."/>
            <person name="Segal G."/>
        </authorList>
    </citation>
    <scope>NUCLEOTIDE SEQUENCE [LARGE SCALE GENOMIC DNA]</scope>
    <source>
        <strain evidence="6 8">1762-AUS-E</strain>
    </source>
</reference>
<dbReference type="PATRIC" id="fig|45056.6.peg.1716"/>
<keyword evidence="3 4" id="KW-0443">Lipid metabolism</keyword>
<accession>A0A0W0R1Q6</accession>
<evidence type="ECO:0000256" key="2">
    <source>
        <dbReference type="ARBA" id="ARBA00022963"/>
    </source>
</evidence>
<protein>
    <submittedName>
        <fullName evidence="6">Alpha-beta hydrolase family transporter esterase</fullName>
    </submittedName>
    <submittedName>
        <fullName evidence="7">Transmembrane protein</fullName>
    </submittedName>
</protein>
<dbReference type="Gene3D" id="3.40.1090.10">
    <property type="entry name" value="Cytosolic phospholipase A2 catalytic domain"/>
    <property type="match status" value="2"/>
</dbReference>
<dbReference type="PANTHER" id="PTHR14226:SF57">
    <property type="entry name" value="BLR7027 PROTEIN"/>
    <property type="match status" value="1"/>
</dbReference>
<dbReference type="AlphaFoldDB" id="A0A0W0R1Q6"/>
<dbReference type="GO" id="GO:0016042">
    <property type="term" value="P:lipid catabolic process"/>
    <property type="evidence" value="ECO:0007669"/>
    <property type="project" value="UniProtKB-UniRule"/>
</dbReference>
<feature type="short sequence motif" description="DGA/G" evidence="4">
    <location>
        <begin position="226"/>
        <end position="228"/>
    </location>
</feature>
<evidence type="ECO:0000256" key="4">
    <source>
        <dbReference type="PROSITE-ProRule" id="PRU01161"/>
    </source>
</evidence>
<dbReference type="STRING" id="45056.Lade_1664"/>
<evidence type="ECO:0000313" key="7">
    <source>
        <dbReference type="EMBL" id="VEH85336.1"/>
    </source>
</evidence>
<feature type="active site" description="Nucleophile" evidence="4">
    <location>
        <position position="67"/>
    </location>
</feature>
<evidence type="ECO:0000259" key="5">
    <source>
        <dbReference type="PROSITE" id="PS51635"/>
    </source>
</evidence>
<name>A0A0W0R1Q6_9GAMM</name>
<keyword evidence="8" id="KW-1185">Reference proteome</keyword>
<dbReference type="InterPro" id="IPR050301">
    <property type="entry name" value="NTE"/>
</dbReference>
<dbReference type="InterPro" id="IPR002641">
    <property type="entry name" value="PNPLA_dom"/>
</dbReference>
<keyword evidence="2 4" id="KW-0442">Lipid degradation</keyword>
<reference evidence="7 9" key="2">
    <citation type="submission" date="2018-12" db="EMBL/GenBank/DDBJ databases">
        <authorList>
            <consortium name="Pathogen Informatics"/>
        </authorList>
    </citation>
    <scope>NUCLEOTIDE SEQUENCE [LARGE SCALE GENOMIC DNA]</scope>
    <source>
        <strain evidence="7 9">NCTC12735</strain>
        <plasmid evidence="9">13</plasmid>
    </source>
</reference>
<evidence type="ECO:0000313" key="8">
    <source>
        <dbReference type="Proteomes" id="UP000054859"/>
    </source>
</evidence>
<feature type="short sequence motif" description="GXGXXG" evidence="4">
    <location>
        <begin position="38"/>
        <end position="43"/>
    </location>
</feature>
<keyword evidence="1 4" id="KW-0378">Hydrolase</keyword>
<comment type="caution">
    <text evidence="4">Lacks conserved residue(s) required for the propagation of feature annotation.</text>
</comment>
<dbReference type="Proteomes" id="UP000054859">
    <property type="component" value="Unassembled WGS sequence"/>
</dbReference>
<dbReference type="CDD" id="cd07209">
    <property type="entry name" value="Pat_hypo_Ecoli_Z1214_like"/>
    <property type="match status" value="1"/>
</dbReference>
<evidence type="ECO:0000256" key="1">
    <source>
        <dbReference type="ARBA" id="ARBA00022801"/>
    </source>
</evidence>